<name>A0ABT6NDN1_9FIRM</name>
<reference evidence="4 5" key="1">
    <citation type="submission" date="2023-04" db="EMBL/GenBank/DDBJ databases">
        <title>Fusibacter bizertensis strain WBS, isolated from littoral bottom sediments of the Arctic seas - biochemical and genomic analysis.</title>
        <authorList>
            <person name="Brioukhanov A.L."/>
        </authorList>
    </citation>
    <scope>NUCLEOTIDE SEQUENCE [LARGE SCALE GENOMIC DNA]</scope>
    <source>
        <strain evidence="4 5">WBS</strain>
    </source>
</reference>
<evidence type="ECO:0000313" key="5">
    <source>
        <dbReference type="Proteomes" id="UP001158045"/>
    </source>
</evidence>
<dbReference type="InterPro" id="IPR001119">
    <property type="entry name" value="SLH_dom"/>
</dbReference>
<dbReference type="Pfam" id="PF00395">
    <property type="entry name" value="SLH"/>
    <property type="match status" value="2"/>
</dbReference>
<feature type="domain" description="SLH" evidence="3">
    <location>
        <begin position="28"/>
        <end position="91"/>
    </location>
</feature>
<dbReference type="Pfam" id="PF00188">
    <property type="entry name" value="CAP"/>
    <property type="match status" value="1"/>
</dbReference>
<accession>A0ABT6NDN1</accession>
<evidence type="ECO:0000256" key="1">
    <source>
        <dbReference type="ARBA" id="ARBA00022737"/>
    </source>
</evidence>
<feature type="domain" description="SLH" evidence="3">
    <location>
        <begin position="154"/>
        <end position="217"/>
    </location>
</feature>
<keyword evidence="5" id="KW-1185">Reference proteome</keyword>
<dbReference type="InterPro" id="IPR029410">
    <property type="entry name" value="CAP_assoc"/>
</dbReference>
<dbReference type="EMBL" id="JARYZI010000006">
    <property type="protein sequence ID" value="MDH8678515.1"/>
    <property type="molecule type" value="Genomic_DNA"/>
</dbReference>
<feature type="signal peptide" evidence="2">
    <location>
        <begin position="1"/>
        <end position="23"/>
    </location>
</feature>
<dbReference type="SUPFAM" id="SSF55797">
    <property type="entry name" value="PR-1-like"/>
    <property type="match status" value="1"/>
</dbReference>
<dbReference type="Gene3D" id="3.40.33.10">
    <property type="entry name" value="CAP"/>
    <property type="match status" value="1"/>
</dbReference>
<protein>
    <submittedName>
        <fullName evidence="4">CAP-associated domain-containing protein</fullName>
    </submittedName>
</protein>
<dbReference type="InterPro" id="IPR014044">
    <property type="entry name" value="CAP_dom"/>
</dbReference>
<dbReference type="CDD" id="cd05379">
    <property type="entry name" value="CAP_bacterial"/>
    <property type="match status" value="1"/>
</dbReference>
<feature type="chain" id="PRO_5046744274" evidence="2">
    <location>
        <begin position="24"/>
        <end position="506"/>
    </location>
</feature>
<dbReference type="Proteomes" id="UP001158045">
    <property type="component" value="Unassembled WGS sequence"/>
</dbReference>
<dbReference type="RefSeq" id="WP_281094365.1">
    <property type="nucleotide sequence ID" value="NZ_JARYZI010000006.1"/>
</dbReference>
<keyword evidence="2" id="KW-0732">Signal</keyword>
<evidence type="ECO:0000313" key="4">
    <source>
        <dbReference type="EMBL" id="MDH8678515.1"/>
    </source>
</evidence>
<organism evidence="4 5">
    <name type="scientific">Fusibacter bizertensis</name>
    <dbReference type="NCBI Taxonomy" id="1488331"/>
    <lineage>
        <taxon>Bacteria</taxon>
        <taxon>Bacillati</taxon>
        <taxon>Bacillota</taxon>
        <taxon>Clostridia</taxon>
        <taxon>Eubacteriales</taxon>
        <taxon>Eubacteriales Family XII. Incertae Sedis</taxon>
        <taxon>Fusibacter</taxon>
    </lineage>
</organism>
<keyword evidence="1" id="KW-0677">Repeat</keyword>
<dbReference type="Pfam" id="PF14504">
    <property type="entry name" value="CAP_assoc_N"/>
    <property type="match status" value="1"/>
</dbReference>
<sequence length="506" mass="56008">MLRKKINILTIALVICLSLTLSAFPNLSYGAAFGDVEGHWAQTYIDTIQPLGVIAGYPNGTFKPNSNITRIEFVAITVNALKLSVRSVNANEYWGAPFAEVALSAGLIGEDEYGGITEKNLNQNISREEMASIIVNAFYSRGKTVTETQKQAALQTLTDFDTVSSQYYDQSVASVALGIIGGFPNSTFGPKENASRAQAAVVSYKLLVELGIIATTTDDPSLTQTTAFAVNNIEIGDSYEWVIKKYGQPVREDISEYGFKWLVYHNNYKNYYQVGIQNGKVVALYTSSDLLKSKNGFAIDFTKSKTTALLGEPLKFIQKGNVQYLQYNSDETATYLSNNAYITAYFDTADAGKLFSVKIIDYNVEQSLKSQYGTASTPLRISYEKTIFDLANVFRVAHDQDILKWHEPLADVARKHSQDMSDRSFFSHTNPSGYTPFDRILADGIDYHYAAENIAAGYTSAFSAHSGWVNSPGHRDNLLRSIEYLGVGVYIGGEFVNYFTQDFITP</sequence>
<dbReference type="PROSITE" id="PS51272">
    <property type="entry name" value="SLH"/>
    <property type="match status" value="2"/>
</dbReference>
<dbReference type="InterPro" id="IPR035940">
    <property type="entry name" value="CAP_sf"/>
</dbReference>
<proteinExistence type="predicted"/>
<gene>
    <name evidence="4" type="ORF">QE109_10180</name>
</gene>
<dbReference type="PANTHER" id="PTHR31157">
    <property type="entry name" value="SCP DOMAIN-CONTAINING PROTEIN"/>
    <property type="match status" value="1"/>
</dbReference>
<comment type="caution">
    <text evidence="4">The sequence shown here is derived from an EMBL/GenBank/DDBJ whole genome shotgun (WGS) entry which is preliminary data.</text>
</comment>
<evidence type="ECO:0000259" key="3">
    <source>
        <dbReference type="PROSITE" id="PS51272"/>
    </source>
</evidence>
<evidence type="ECO:0000256" key="2">
    <source>
        <dbReference type="SAM" id="SignalP"/>
    </source>
</evidence>
<dbReference type="PANTHER" id="PTHR31157:SF1">
    <property type="entry name" value="SCP DOMAIN-CONTAINING PROTEIN"/>
    <property type="match status" value="1"/>
</dbReference>